<evidence type="ECO:0000313" key="2">
    <source>
        <dbReference type="Proteomes" id="UP000030671"/>
    </source>
</evidence>
<evidence type="ECO:0000313" key="1">
    <source>
        <dbReference type="EMBL" id="ETW82643.1"/>
    </source>
</evidence>
<dbReference type="EMBL" id="KI925457">
    <property type="protein sequence ID" value="ETW82643.1"/>
    <property type="molecule type" value="Genomic_DNA"/>
</dbReference>
<organism evidence="1 2">
    <name type="scientific">Heterobasidion irregulare (strain TC 32-1)</name>
    <dbReference type="NCBI Taxonomy" id="747525"/>
    <lineage>
        <taxon>Eukaryota</taxon>
        <taxon>Fungi</taxon>
        <taxon>Dikarya</taxon>
        <taxon>Basidiomycota</taxon>
        <taxon>Agaricomycotina</taxon>
        <taxon>Agaricomycetes</taxon>
        <taxon>Russulales</taxon>
        <taxon>Bondarzewiaceae</taxon>
        <taxon>Heterobasidion</taxon>
        <taxon>Heterobasidion annosum species complex</taxon>
    </lineage>
</organism>
<dbReference type="AlphaFoldDB" id="W4KA37"/>
<accession>W4KA37</accession>
<dbReference type="RefSeq" id="XP_009544987.1">
    <property type="nucleotide sequence ID" value="XM_009546692.1"/>
</dbReference>
<keyword evidence="2" id="KW-1185">Reference proteome</keyword>
<dbReference type="Pfam" id="PF18759">
    <property type="entry name" value="Plavaka"/>
    <property type="match status" value="1"/>
</dbReference>
<dbReference type="InParanoid" id="W4KA37"/>
<gene>
    <name evidence="1" type="ORF">HETIRDRAFT_316548</name>
</gene>
<dbReference type="InterPro" id="IPR041078">
    <property type="entry name" value="Plavaka"/>
</dbReference>
<dbReference type="Proteomes" id="UP000030671">
    <property type="component" value="Unassembled WGS sequence"/>
</dbReference>
<dbReference type="HOGENOM" id="CLU_1154038_0_0_1"/>
<feature type="non-terminal residue" evidence="1">
    <location>
        <position position="1"/>
    </location>
</feature>
<dbReference type="KEGG" id="hir:HETIRDRAFT_316548"/>
<reference evidence="1 2" key="1">
    <citation type="journal article" date="2012" name="New Phytol.">
        <title>Insight into trade-off between wood decay and parasitism from the genome of a fungal forest pathogen.</title>
        <authorList>
            <person name="Olson A."/>
            <person name="Aerts A."/>
            <person name="Asiegbu F."/>
            <person name="Belbahri L."/>
            <person name="Bouzid O."/>
            <person name="Broberg A."/>
            <person name="Canback B."/>
            <person name="Coutinho P.M."/>
            <person name="Cullen D."/>
            <person name="Dalman K."/>
            <person name="Deflorio G."/>
            <person name="van Diepen L.T."/>
            <person name="Dunand C."/>
            <person name="Duplessis S."/>
            <person name="Durling M."/>
            <person name="Gonthier P."/>
            <person name="Grimwood J."/>
            <person name="Fossdal C.G."/>
            <person name="Hansson D."/>
            <person name="Henrissat B."/>
            <person name="Hietala A."/>
            <person name="Himmelstrand K."/>
            <person name="Hoffmeister D."/>
            <person name="Hogberg N."/>
            <person name="James T.Y."/>
            <person name="Karlsson M."/>
            <person name="Kohler A."/>
            <person name="Kues U."/>
            <person name="Lee Y.H."/>
            <person name="Lin Y.C."/>
            <person name="Lind M."/>
            <person name="Lindquist E."/>
            <person name="Lombard V."/>
            <person name="Lucas S."/>
            <person name="Lunden K."/>
            <person name="Morin E."/>
            <person name="Murat C."/>
            <person name="Park J."/>
            <person name="Raffaello T."/>
            <person name="Rouze P."/>
            <person name="Salamov A."/>
            <person name="Schmutz J."/>
            <person name="Solheim H."/>
            <person name="Stahlberg J."/>
            <person name="Velez H."/>
            <person name="de Vries R.P."/>
            <person name="Wiebenga A."/>
            <person name="Woodward S."/>
            <person name="Yakovlev I."/>
            <person name="Garbelotto M."/>
            <person name="Martin F."/>
            <person name="Grigoriev I.V."/>
            <person name="Stenlid J."/>
        </authorList>
    </citation>
    <scope>NUCLEOTIDE SEQUENCE [LARGE SCALE GENOMIC DNA]</scope>
    <source>
        <strain evidence="1 2">TC 32-1</strain>
    </source>
</reference>
<dbReference type="eggNOG" id="ENOG502SHSB">
    <property type="taxonomic scope" value="Eukaryota"/>
</dbReference>
<dbReference type="STRING" id="747525.W4KA37"/>
<sequence length="241" mass="27507">IISPDKTQLTLFHNKSAYPIYMTFGNLLKDICKKPSQHSQILIEYLPTTQLDHFTNNAACHRAMSNLFHSCVHKILEPLRCHGKEGLAMVSGDGIWWCCHPILAILMGDYPEQCLATCTLFGDCSKYTVPHNKLRDHIHYMAHNLNDVQDLLDLADEDPASYNSACHNACNKPVYHPFWEAFPYGNIFIAITSDILHQGYQGIVKHLVIWLNDASGVVVRNGFSPRHDRGFLFFRMYLVFV</sequence>
<dbReference type="OrthoDB" id="2576233at2759"/>
<protein>
    <submittedName>
        <fullName evidence="1">Uncharacterized protein</fullName>
    </submittedName>
</protein>
<proteinExistence type="predicted"/>
<dbReference type="GeneID" id="20670342"/>
<name>W4KA37_HETIT</name>